<evidence type="ECO:0000313" key="1">
    <source>
        <dbReference type="EMBL" id="OUO57439.1"/>
    </source>
</evidence>
<protein>
    <recommendedName>
        <fullName evidence="3">POTRA domain-containing protein</fullName>
    </recommendedName>
</protein>
<dbReference type="EMBL" id="NFJD01000001">
    <property type="protein sequence ID" value="OUO57439.1"/>
    <property type="molecule type" value="Genomic_DNA"/>
</dbReference>
<name>A0A1Y4DIF1_9BACT</name>
<evidence type="ECO:0000313" key="2">
    <source>
        <dbReference type="Proteomes" id="UP000196368"/>
    </source>
</evidence>
<sequence>MKKLIFLFSLFVWAGAPVGAQPMQQVVGEVRASAARMSGKTLQKRFLLKPGDPFTPALFDKAQDDLHDLRVFKKLEFSTQEKNGKTDIFINAQDGYYIFPLAFASGGKKNAAALSLAAGNLFKQGESTFVFAGGSDDGFTAMAGLSLGDDFISLGFTKLNFDQRFYQNGWSNTFGVFSTTDDEDEYHSSLLGALHTRKEQLALTYMHRFSRTLRAFVRPEYVRYTYSPRALDNGSHNQITLGLRLSDDVRKGVNMGALSGYGLTDKKKSLQNLPRPRTGYAANVFYTAGGSWTGSDYEISKLGLEAAGLLEFKNRHMLVAEIRAQDAFKAPFSDRVLSSELLSGLGRYDRQIRGSRGAGAAVSFIYYLLRNETGLLSLAPFYELAYVYAGSRYRPHSGAGAALTYKLWRFPFPFGINYTRNLQDGSDTVGFVFGGKF</sequence>
<dbReference type="AlphaFoldDB" id="A0A1Y4DIF1"/>
<keyword evidence="2" id="KW-1185">Reference proteome</keyword>
<dbReference type="Gene3D" id="2.40.160.50">
    <property type="entry name" value="membrane protein fhac: a member of the omp85/tpsb transporter family"/>
    <property type="match status" value="1"/>
</dbReference>
<comment type="caution">
    <text evidence="1">The sequence shown here is derived from an EMBL/GenBank/DDBJ whole genome shotgun (WGS) entry which is preliminary data.</text>
</comment>
<accession>A0A1Y4DIF1</accession>
<dbReference type="OrthoDB" id="9803054at2"/>
<evidence type="ECO:0008006" key="3">
    <source>
        <dbReference type="Google" id="ProtNLM"/>
    </source>
</evidence>
<dbReference type="RefSeq" id="WP_087286757.1">
    <property type="nucleotide sequence ID" value="NZ_NFJD01000001.1"/>
</dbReference>
<organism evidence="1 2">
    <name type="scientific">Candidatus Avelusimicrobium gallicola</name>
    <dbReference type="NCBI Taxonomy" id="2562704"/>
    <lineage>
        <taxon>Bacteria</taxon>
        <taxon>Pseudomonadati</taxon>
        <taxon>Elusimicrobiota</taxon>
        <taxon>Elusimicrobia</taxon>
        <taxon>Elusimicrobiales</taxon>
        <taxon>Elusimicrobiaceae</taxon>
        <taxon>Candidatus Avelusimicrobium</taxon>
    </lineage>
</organism>
<reference evidence="2" key="1">
    <citation type="submission" date="2017-04" db="EMBL/GenBank/DDBJ databases">
        <title>Function of individual gut microbiota members based on whole genome sequencing of pure cultures obtained from chicken caecum.</title>
        <authorList>
            <person name="Medvecky M."/>
            <person name="Cejkova D."/>
            <person name="Polansky O."/>
            <person name="Karasova D."/>
            <person name="Kubasova T."/>
            <person name="Cizek A."/>
            <person name="Rychlik I."/>
        </authorList>
    </citation>
    <scope>NUCLEOTIDE SEQUENCE [LARGE SCALE GENOMIC DNA]</scope>
    <source>
        <strain evidence="2">An273</strain>
    </source>
</reference>
<gene>
    <name evidence="1" type="ORF">B5F75_01315</name>
</gene>
<proteinExistence type="predicted"/>
<dbReference type="Proteomes" id="UP000196368">
    <property type="component" value="Unassembled WGS sequence"/>
</dbReference>